<evidence type="ECO:0000313" key="2">
    <source>
        <dbReference type="Proteomes" id="UP000805649"/>
    </source>
</evidence>
<keyword evidence="2" id="KW-1185">Reference proteome</keyword>
<proteinExistence type="predicted"/>
<accession>A0ACC3YPM4</accession>
<reference evidence="1 2" key="1">
    <citation type="journal article" date="2020" name="Phytopathology">
        <title>Genome Sequence Resources of Colletotrichum truncatum, C. plurivorum, C. musicola, and C. sojae: Four Species Pathogenic to Soybean (Glycine max).</title>
        <authorList>
            <person name="Rogerio F."/>
            <person name="Boufleur T.R."/>
            <person name="Ciampi-Guillardi M."/>
            <person name="Sukno S.A."/>
            <person name="Thon M.R."/>
            <person name="Massola Junior N.S."/>
            <person name="Baroncelli R."/>
        </authorList>
    </citation>
    <scope>NUCLEOTIDE SEQUENCE [LARGE SCALE GENOMIC DNA]</scope>
    <source>
        <strain evidence="1 2">CMES1059</strain>
    </source>
</reference>
<evidence type="ECO:0000313" key="1">
    <source>
        <dbReference type="EMBL" id="KAL0933871.1"/>
    </source>
</evidence>
<organism evidence="1 2">
    <name type="scientific">Colletotrichum truncatum</name>
    <name type="common">Anthracnose fungus</name>
    <name type="synonym">Colletotrichum capsici</name>
    <dbReference type="NCBI Taxonomy" id="5467"/>
    <lineage>
        <taxon>Eukaryota</taxon>
        <taxon>Fungi</taxon>
        <taxon>Dikarya</taxon>
        <taxon>Ascomycota</taxon>
        <taxon>Pezizomycotina</taxon>
        <taxon>Sordariomycetes</taxon>
        <taxon>Hypocreomycetidae</taxon>
        <taxon>Glomerellales</taxon>
        <taxon>Glomerellaceae</taxon>
        <taxon>Colletotrichum</taxon>
        <taxon>Colletotrichum truncatum species complex</taxon>
    </lineage>
</organism>
<dbReference type="EMBL" id="VUJX02000007">
    <property type="protein sequence ID" value="KAL0933871.1"/>
    <property type="molecule type" value="Genomic_DNA"/>
</dbReference>
<name>A0ACC3YPM4_COLTU</name>
<sequence>MRDRLSYSSLLPLRNRGSRASTAQRPSISGPVGPVHHSNGPDIERAEYITIVSSINEVTKPQPGSLEQPSSVSQHHRQKRPASGLPRSTSGTATPQKPRERANVPDPASGMGRQEAEIRQPKAHNPVIPRSQTLHVPIPPPRSSSLKHRYVLGEISNANRGSPRVSSRNGASNAYLREGKRPPNPTAKRRSTGSSKSSHGARRLSASFSGGGPLSSHPTVASFDVHAVGGAAAGGNDENSLPSSKPREGTALSPSEHSSSFVAASIPGSNFESRLPGRRSIEKRQLPKSRTMTALSNLTASLSKSTLTGFAGSERKLSHQSNASRKVSNTSTLSTGTFTTSASTASTLNAHDKNPLIITTAQPSEYWSGRFLALHDRIRGEDLQPQALPILVSAYVSRSSHLPDLRTAYQNRDNLPLSTTTALDGYDSDAINREADRLTDDNNRCMRVFLHLDSLCTTPEAQKSLQSWQEVYARTHNRDALLPRGVTMEKGFVNRLFGGRRSIGVNRPEKQVIEGKYRIGKRVSIL</sequence>
<dbReference type="Proteomes" id="UP000805649">
    <property type="component" value="Unassembled WGS sequence"/>
</dbReference>
<gene>
    <name evidence="1" type="ORF">CTRU02_210671</name>
</gene>
<protein>
    <submittedName>
        <fullName evidence="1">Uncharacterized protein</fullName>
    </submittedName>
</protein>
<comment type="caution">
    <text evidence="1">The sequence shown here is derived from an EMBL/GenBank/DDBJ whole genome shotgun (WGS) entry which is preliminary data.</text>
</comment>